<reference evidence="2" key="1">
    <citation type="journal article" date="2017" name="Nat. Commun.">
        <title>The asparagus genome sheds light on the origin and evolution of a young Y chromosome.</title>
        <authorList>
            <person name="Harkess A."/>
            <person name="Zhou J."/>
            <person name="Xu C."/>
            <person name="Bowers J.E."/>
            <person name="Van der Hulst R."/>
            <person name="Ayyampalayam S."/>
            <person name="Mercati F."/>
            <person name="Riccardi P."/>
            <person name="McKain M.R."/>
            <person name="Kakrana A."/>
            <person name="Tang H."/>
            <person name="Ray J."/>
            <person name="Groenendijk J."/>
            <person name="Arikit S."/>
            <person name="Mathioni S.M."/>
            <person name="Nakano M."/>
            <person name="Shan H."/>
            <person name="Telgmann-Rauber A."/>
            <person name="Kanno A."/>
            <person name="Yue Z."/>
            <person name="Chen H."/>
            <person name="Li W."/>
            <person name="Chen Y."/>
            <person name="Xu X."/>
            <person name="Zhang Y."/>
            <person name="Luo S."/>
            <person name="Chen H."/>
            <person name="Gao J."/>
            <person name="Mao Z."/>
            <person name="Pires J.C."/>
            <person name="Luo M."/>
            <person name="Kudrna D."/>
            <person name="Wing R.A."/>
            <person name="Meyers B.C."/>
            <person name="Yi K."/>
            <person name="Kong H."/>
            <person name="Lavrijsen P."/>
            <person name="Sunseri F."/>
            <person name="Falavigna A."/>
            <person name="Ye Y."/>
            <person name="Leebens-Mack J.H."/>
            <person name="Chen G."/>
        </authorList>
    </citation>
    <scope>NUCLEOTIDE SEQUENCE [LARGE SCALE GENOMIC DNA]</scope>
    <source>
        <strain evidence="2">cv. DH0086</strain>
    </source>
</reference>
<accession>A0A5P1EVX4</accession>
<evidence type="ECO:0000313" key="2">
    <source>
        <dbReference type="Proteomes" id="UP000243459"/>
    </source>
</evidence>
<dbReference type="Gramene" id="ONK68280">
    <property type="protein sequence ID" value="ONK68280"/>
    <property type="gene ID" value="A4U43_C05F9600"/>
</dbReference>
<gene>
    <name evidence="1" type="ORF">A4U43_C05F9600</name>
</gene>
<evidence type="ECO:0000313" key="1">
    <source>
        <dbReference type="EMBL" id="ONK68280.1"/>
    </source>
</evidence>
<keyword evidence="2" id="KW-1185">Reference proteome</keyword>
<name>A0A5P1EVX4_ASPOF</name>
<proteinExistence type="predicted"/>
<dbReference type="AlphaFoldDB" id="A0A5P1EVX4"/>
<protein>
    <submittedName>
        <fullName evidence="1">Uncharacterized protein</fullName>
    </submittedName>
</protein>
<sequence>MRGTLIKTIGSSLREDLIKGHQSWSHDSPRPGLWSSSSCTEMMRFSGALSMSERGCGQEEALGLRVGGSTGREAGGECARAGCCCDKDVHGLSLGLDWGWSGAAGRFEVARADVWMLVRALVSAVSSSDGVVYWLKSTSWREAARAESSCYGVMTIRVSGSTWSEESVWW</sequence>
<organism evidence="1 2">
    <name type="scientific">Asparagus officinalis</name>
    <name type="common">Garden asparagus</name>
    <dbReference type="NCBI Taxonomy" id="4686"/>
    <lineage>
        <taxon>Eukaryota</taxon>
        <taxon>Viridiplantae</taxon>
        <taxon>Streptophyta</taxon>
        <taxon>Embryophyta</taxon>
        <taxon>Tracheophyta</taxon>
        <taxon>Spermatophyta</taxon>
        <taxon>Magnoliopsida</taxon>
        <taxon>Liliopsida</taxon>
        <taxon>Asparagales</taxon>
        <taxon>Asparagaceae</taxon>
        <taxon>Asparagoideae</taxon>
        <taxon>Asparagus</taxon>
    </lineage>
</organism>
<dbReference type="Proteomes" id="UP000243459">
    <property type="component" value="Chromosome 5"/>
</dbReference>
<dbReference type="EMBL" id="CM007385">
    <property type="protein sequence ID" value="ONK68280.1"/>
    <property type="molecule type" value="Genomic_DNA"/>
</dbReference>